<dbReference type="InterPro" id="IPR002645">
    <property type="entry name" value="STAS_dom"/>
</dbReference>
<feature type="domain" description="STAS" evidence="1">
    <location>
        <begin position="20"/>
        <end position="126"/>
    </location>
</feature>
<sequence>MLAAVISSEAEGITGGCGGGAATIVLSGSHTIGTINDVKADLIEAIRSSTESVVDLAKVEDADLSLIQLLLAAQKTATKMGKIFRIFGKPSETVVRALAVGGFIEAGSPKVGPAVRNPLWSWQEEV</sequence>
<evidence type="ECO:0000313" key="2">
    <source>
        <dbReference type="EMBL" id="MBR9972474.1"/>
    </source>
</evidence>
<comment type="caution">
    <text evidence="2">The sequence shown here is derived from an EMBL/GenBank/DDBJ whole genome shotgun (WGS) entry which is preliminary data.</text>
</comment>
<accession>A0ABS5IDI4</accession>
<dbReference type="Gene3D" id="3.30.750.24">
    <property type="entry name" value="STAS domain"/>
    <property type="match status" value="1"/>
</dbReference>
<proteinExistence type="predicted"/>
<organism evidence="2 3">
    <name type="scientific">Magnetospirillum sulfuroxidans</name>
    <dbReference type="NCBI Taxonomy" id="611300"/>
    <lineage>
        <taxon>Bacteria</taxon>
        <taxon>Pseudomonadati</taxon>
        <taxon>Pseudomonadota</taxon>
        <taxon>Alphaproteobacteria</taxon>
        <taxon>Rhodospirillales</taxon>
        <taxon>Rhodospirillaceae</taxon>
        <taxon>Magnetospirillum</taxon>
    </lineage>
</organism>
<dbReference type="PROSITE" id="PS50801">
    <property type="entry name" value="STAS"/>
    <property type="match status" value="1"/>
</dbReference>
<gene>
    <name evidence="2" type="ORF">KEC16_12185</name>
</gene>
<dbReference type="EMBL" id="JAGTUF010000011">
    <property type="protein sequence ID" value="MBR9972474.1"/>
    <property type="molecule type" value="Genomic_DNA"/>
</dbReference>
<evidence type="ECO:0000259" key="1">
    <source>
        <dbReference type="PROSITE" id="PS50801"/>
    </source>
</evidence>
<name>A0ABS5IDI4_9PROT</name>
<dbReference type="InterPro" id="IPR058548">
    <property type="entry name" value="MlaB-like_STAS"/>
</dbReference>
<reference evidence="2 3" key="1">
    <citation type="submission" date="2021-04" db="EMBL/GenBank/DDBJ databases">
        <title>Magnetospirillum sulfuroxidans sp. nov., a facultative chemolithoautotrophic sulfur-oxidizing alphaproteobacterium isolated from freshwater sediment and proposals for Paramagetospirillum gen. nov., and Magnetospirillaceae fam. nov.</title>
        <authorList>
            <person name="Koziaeva V."/>
            <person name="Geelhoed J.S."/>
            <person name="Sorokin D.Y."/>
            <person name="Grouzdev D.S."/>
        </authorList>
    </citation>
    <scope>NUCLEOTIDE SEQUENCE [LARGE SCALE GENOMIC DNA]</scope>
    <source>
        <strain evidence="2 3">J10</strain>
    </source>
</reference>
<dbReference type="SUPFAM" id="SSF52091">
    <property type="entry name" value="SpoIIaa-like"/>
    <property type="match status" value="1"/>
</dbReference>
<protein>
    <submittedName>
        <fullName evidence="2">STAS domain-containing protein</fullName>
    </submittedName>
</protein>
<dbReference type="InterPro" id="IPR036513">
    <property type="entry name" value="STAS_dom_sf"/>
</dbReference>
<dbReference type="Proteomes" id="UP000680714">
    <property type="component" value="Unassembled WGS sequence"/>
</dbReference>
<evidence type="ECO:0000313" key="3">
    <source>
        <dbReference type="Proteomes" id="UP000680714"/>
    </source>
</evidence>
<dbReference type="RefSeq" id="WP_211549270.1">
    <property type="nucleotide sequence ID" value="NZ_JAGTUF010000011.1"/>
</dbReference>
<dbReference type="Pfam" id="PF13466">
    <property type="entry name" value="STAS_2"/>
    <property type="match status" value="1"/>
</dbReference>
<keyword evidence="3" id="KW-1185">Reference proteome</keyword>